<proteinExistence type="predicted"/>
<protein>
    <submittedName>
        <fullName evidence="1">Uncharacterized protein</fullName>
    </submittedName>
</protein>
<dbReference type="EMBL" id="KN835194">
    <property type="protein sequence ID" value="KIK44252.1"/>
    <property type="molecule type" value="Genomic_DNA"/>
</dbReference>
<keyword evidence="2" id="KW-1185">Reference proteome</keyword>
<evidence type="ECO:0000313" key="2">
    <source>
        <dbReference type="Proteomes" id="UP000054485"/>
    </source>
</evidence>
<name>A0A0D0BDB9_9AGAM</name>
<dbReference type="Proteomes" id="UP000054485">
    <property type="component" value="Unassembled WGS sequence"/>
</dbReference>
<gene>
    <name evidence="1" type="ORF">CY34DRAFT_802860</name>
</gene>
<reference evidence="1 2" key="1">
    <citation type="submission" date="2014-04" db="EMBL/GenBank/DDBJ databases">
        <authorList>
            <consortium name="DOE Joint Genome Institute"/>
            <person name="Kuo A."/>
            <person name="Ruytinx J."/>
            <person name="Rineau F."/>
            <person name="Colpaert J."/>
            <person name="Kohler A."/>
            <person name="Nagy L.G."/>
            <person name="Floudas D."/>
            <person name="Copeland A."/>
            <person name="Barry K.W."/>
            <person name="Cichocki N."/>
            <person name="Veneault-Fourrey C."/>
            <person name="LaButti K."/>
            <person name="Lindquist E.A."/>
            <person name="Lipzen A."/>
            <person name="Lundell T."/>
            <person name="Morin E."/>
            <person name="Murat C."/>
            <person name="Sun H."/>
            <person name="Tunlid A."/>
            <person name="Henrissat B."/>
            <person name="Grigoriev I.V."/>
            <person name="Hibbett D.S."/>
            <person name="Martin F."/>
            <person name="Nordberg H.P."/>
            <person name="Cantor M.N."/>
            <person name="Hua S.X."/>
        </authorList>
    </citation>
    <scope>NUCLEOTIDE SEQUENCE [LARGE SCALE GENOMIC DNA]</scope>
    <source>
        <strain evidence="1 2">UH-Slu-Lm8-n1</strain>
    </source>
</reference>
<organism evidence="1 2">
    <name type="scientific">Suillus luteus UH-Slu-Lm8-n1</name>
    <dbReference type="NCBI Taxonomy" id="930992"/>
    <lineage>
        <taxon>Eukaryota</taxon>
        <taxon>Fungi</taxon>
        <taxon>Dikarya</taxon>
        <taxon>Basidiomycota</taxon>
        <taxon>Agaricomycotina</taxon>
        <taxon>Agaricomycetes</taxon>
        <taxon>Agaricomycetidae</taxon>
        <taxon>Boletales</taxon>
        <taxon>Suillineae</taxon>
        <taxon>Suillaceae</taxon>
        <taxon>Suillus</taxon>
    </lineage>
</organism>
<dbReference type="AlphaFoldDB" id="A0A0D0BDB9"/>
<evidence type="ECO:0000313" key="1">
    <source>
        <dbReference type="EMBL" id="KIK44252.1"/>
    </source>
</evidence>
<sequence>MMTIYKISGSRVDSSAIVKMETAAQIIAMPRWPCAAFSYECRIFNTSPVAILGQVFSMVT</sequence>
<accession>A0A0D0BDB9</accession>
<dbReference type="InParanoid" id="A0A0D0BDB9"/>
<dbReference type="HOGENOM" id="CLU_2943385_0_0_1"/>
<reference evidence="2" key="2">
    <citation type="submission" date="2015-01" db="EMBL/GenBank/DDBJ databases">
        <title>Evolutionary Origins and Diversification of the Mycorrhizal Mutualists.</title>
        <authorList>
            <consortium name="DOE Joint Genome Institute"/>
            <consortium name="Mycorrhizal Genomics Consortium"/>
            <person name="Kohler A."/>
            <person name="Kuo A."/>
            <person name="Nagy L.G."/>
            <person name="Floudas D."/>
            <person name="Copeland A."/>
            <person name="Barry K.W."/>
            <person name="Cichocki N."/>
            <person name="Veneault-Fourrey C."/>
            <person name="LaButti K."/>
            <person name="Lindquist E.A."/>
            <person name="Lipzen A."/>
            <person name="Lundell T."/>
            <person name="Morin E."/>
            <person name="Murat C."/>
            <person name="Riley R."/>
            <person name="Ohm R."/>
            <person name="Sun H."/>
            <person name="Tunlid A."/>
            <person name="Henrissat B."/>
            <person name="Grigoriev I.V."/>
            <person name="Hibbett D.S."/>
            <person name="Martin F."/>
        </authorList>
    </citation>
    <scope>NUCLEOTIDE SEQUENCE [LARGE SCALE GENOMIC DNA]</scope>
    <source>
        <strain evidence="2">UH-Slu-Lm8-n1</strain>
    </source>
</reference>